<reference evidence="2 3" key="1">
    <citation type="journal article" date="2019" name="Int. J. Syst. Evol. Microbiol.">
        <title>The Global Catalogue of Microorganisms (GCM) 10K type strain sequencing project: providing services to taxonomists for standard genome sequencing and annotation.</title>
        <authorList>
            <consortium name="The Broad Institute Genomics Platform"/>
            <consortium name="The Broad Institute Genome Sequencing Center for Infectious Disease"/>
            <person name="Wu L."/>
            <person name="Ma J."/>
        </authorList>
    </citation>
    <scope>NUCLEOTIDE SEQUENCE [LARGE SCALE GENOMIC DNA]</scope>
    <source>
        <strain evidence="2 3">XZYJT29</strain>
    </source>
</reference>
<comment type="caution">
    <text evidence="2">The sequence shown here is derived from an EMBL/GenBank/DDBJ whole genome shotgun (WGS) entry which is preliminary data.</text>
</comment>
<dbReference type="EMBL" id="JBHTAS010000001">
    <property type="protein sequence ID" value="MFC7142178.1"/>
    <property type="molecule type" value="Genomic_DNA"/>
</dbReference>
<gene>
    <name evidence="2" type="ORF">ACFQMA_20365</name>
</gene>
<feature type="domain" description="DUF4166" evidence="1">
    <location>
        <begin position="16"/>
        <end position="198"/>
    </location>
</feature>
<dbReference type="Proteomes" id="UP001596432">
    <property type="component" value="Unassembled WGS sequence"/>
</dbReference>
<dbReference type="InterPro" id="IPR025311">
    <property type="entry name" value="DUF4166"/>
</dbReference>
<dbReference type="RefSeq" id="WP_274323249.1">
    <property type="nucleotide sequence ID" value="NZ_CP118158.1"/>
</dbReference>
<proteinExistence type="predicted"/>
<dbReference type="Pfam" id="PF13761">
    <property type="entry name" value="DUF4166"/>
    <property type="match status" value="1"/>
</dbReference>
<dbReference type="GeneID" id="78822513"/>
<accession>A0ABD5Y430</accession>
<sequence>MTGVYEYALGDEADDLHPKVRDRYGLGPEDAYATVGRGVMDITRGTLALPVLYAMPLRNLLFPESGTEIPFSVTTAGFRDPAGYEALTTRREFDFDGRVRRFDSLTVWDAERERLFDFLGTGGHVVSELHPRVEDGALVVEGGKQWTRVGGRYLPTPGPLAVDVTVRDRYDEGDECFYVTATVESGLAGHVLGYRGSFTQEQREMEVVPDDLKPTTGIDPLPP</sequence>
<dbReference type="AlphaFoldDB" id="A0ABD5Y430"/>
<evidence type="ECO:0000313" key="3">
    <source>
        <dbReference type="Proteomes" id="UP001596432"/>
    </source>
</evidence>
<evidence type="ECO:0000259" key="1">
    <source>
        <dbReference type="Pfam" id="PF13761"/>
    </source>
</evidence>
<protein>
    <submittedName>
        <fullName evidence="2">DUF4166 domain-containing protein</fullName>
    </submittedName>
</protein>
<name>A0ABD5Y430_9EURY</name>
<evidence type="ECO:0000313" key="2">
    <source>
        <dbReference type="EMBL" id="MFC7142178.1"/>
    </source>
</evidence>
<keyword evidence="3" id="KW-1185">Reference proteome</keyword>
<organism evidence="2 3">
    <name type="scientific">Halosimplex aquaticum</name>
    <dbReference type="NCBI Taxonomy" id="3026162"/>
    <lineage>
        <taxon>Archaea</taxon>
        <taxon>Methanobacteriati</taxon>
        <taxon>Methanobacteriota</taxon>
        <taxon>Stenosarchaea group</taxon>
        <taxon>Halobacteria</taxon>
        <taxon>Halobacteriales</taxon>
        <taxon>Haloarculaceae</taxon>
        <taxon>Halosimplex</taxon>
    </lineage>
</organism>